<dbReference type="PANTHER" id="PTHR33993">
    <property type="entry name" value="GLYOXALASE-RELATED"/>
    <property type="match status" value="1"/>
</dbReference>
<gene>
    <name evidence="3" type="ORF">AZ78_4381</name>
</gene>
<dbReference type="EMBL" id="JAJA02000001">
    <property type="protein sequence ID" value="KWS06823.1"/>
    <property type="molecule type" value="Genomic_DNA"/>
</dbReference>
<dbReference type="Gene3D" id="3.10.180.10">
    <property type="entry name" value="2,3-Dihydroxybiphenyl 1,2-Dioxygenase, domain 1"/>
    <property type="match status" value="1"/>
</dbReference>
<dbReference type="InterPro" id="IPR037523">
    <property type="entry name" value="VOC_core"/>
</dbReference>
<proteinExistence type="predicted"/>
<feature type="region of interest" description="Disordered" evidence="1">
    <location>
        <begin position="1"/>
        <end position="27"/>
    </location>
</feature>
<dbReference type="GO" id="GO:0051213">
    <property type="term" value="F:dioxygenase activity"/>
    <property type="evidence" value="ECO:0007669"/>
    <property type="project" value="UniProtKB-KW"/>
</dbReference>
<dbReference type="AlphaFoldDB" id="A0A108UCS6"/>
<dbReference type="InterPro" id="IPR041581">
    <property type="entry name" value="Glyoxalase_6"/>
</dbReference>
<dbReference type="InterPro" id="IPR029068">
    <property type="entry name" value="Glyas_Bleomycin-R_OHBP_Dase"/>
</dbReference>
<feature type="domain" description="VOC" evidence="2">
    <location>
        <begin position="27"/>
        <end position="144"/>
    </location>
</feature>
<comment type="caution">
    <text evidence="3">The sequence shown here is derived from an EMBL/GenBank/DDBJ whole genome shotgun (WGS) entry which is preliminary data.</text>
</comment>
<reference evidence="3 4" key="1">
    <citation type="journal article" date="2014" name="Genome Announc.">
        <title>Draft Genome Sequence of Lysobacter capsici AZ78, a Bacterium Antagonistic to Plant-Pathogenic Oomycetes.</title>
        <authorList>
            <person name="Puopolo G."/>
            <person name="Sonego P."/>
            <person name="Engelen K."/>
            <person name="Pertot I."/>
        </authorList>
    </citation>
    <scope>NUCLEOTIDE SEQUENCE [LARGE SCALE GENOMIC DNA]</scope>
    <source>
        <strain evidence="3 4">AZ78</strain>
    </source>
</reference>
<dbReference type="RefSeq" id="WP_160309504.1">
    <property type="nucleotide sequence ID" value="NZ_JAJA02000001.1"/>
</dbReference>
<dbReference type="PROSITE" id="PS51819">
    <property type="entry name" value="VOC"/>
    <property type="match status" value="1"/>
</dbReference>
<name>A0A108UCS6_9GAMM</name>
<dbReference type="InterPro" id="IPR052164">
    <property type="entry name" value="Anthracycline_SecMetBiosynth"/>
</dbReference>
<keyword evidence="4" id="KW-1185">Reference proteome</keyword>
<protein>
    <submittedName>
        <fullName evidence="3">Glyoxalase/Bleomycin resistance protein/Dioxygenase family protein</fullName>
    </submittedName>
</protein>
<dbReference type="Pfam" id="PF18029">
    <property type="entry name" value="Glyoxalase_6"/>
    <property type="match status" value="1"/>
</dbReference>
<evidence type="ECO:0000313" key="3">
    <source>
        <dbReference type="EMBL" id="KWS06823.1"/>
    </source>
</evidence>
<sequence length="147" mass="16371">MTEQEQGDASPASSSAQTQPRKPRVHGLGGVFFKARDPAALSAWYGRHLDVGGQEWGGAMFGWKREDTGEAAYTLWSPFAETTEYFQPSDKPYMINFRVDDLAATLQSLREEGCQVLDRYEESEQGKFGYVVDPEGGLIELWEPGAE</sequence>
<evidence type="ECO:0000256" key="1">
    <source>
        <dbReference type="SAM" id="MobiDB-lite"/>
    </source>
</evidence>
<evidence type="ECO:0000259" key="2">
    <source>
        <dbReference type="PROSITE" id="PS51819"/>
    </source>
</evidence>
<evidence type="ECO:0000313" key="4">
    <source>
        <dbReference type="Proteomes" id="UP000023435"/>
    </source>
</evidence>
<accession>A0A108UCS6</accession>
<dbReference type="SUPFAM" id="SSF54593">
    <property type="entry name" value="Glyoxalase/Bleomycin resistance protein/Dihydroxybiphenyl dioxygenase"/>
    <property type="match status" value="1"/>
</dbReference>
<dbReference type="OrthoDB" id="9799428at2"/>
<dbReference type="Proteomes" id="UP000023435">
    <property type="component" value="Unassembled WGS sequence"/>
</dbReference>
<organism evidence="3 4">
    <name type="scientific">Lysobacter capsici AZ78</name>
    <dbReference type="NCBI Taxonomy" id="1444315"/>
    <lineage>
        <taxon>Bacteria</taxon>
        <taxon>Pseudomonadati</taxon>
        <taxon>Pseudomonadota</taxon>
        <taxon>Gammaproteobacteria</taxon>
        <taxon>Lysobacterales</taxon>
        <taxon>Lysobacteraceae</taxon>
        <taxon>Lysobacter</taxon>
    </lineage>
</organism>
<dbReference type="PANTHER" id="PTHR33993:SF5">
    <property type="entry name" value="GLYOXALASE"/>
    <property type="match status" value="1"/>
</dbReference>